<organism evidence="1 2">
    <name type="scientific">Mannheimia varigena USDA-ARS-USMARC-1296</name>
    <dbReference type="NCBI Taxonomy" id="1433287"/>
    <lineage>
        <taxon>Bacteria</taxon>
        <taxon>Pseudomonadati</taxon>
        <taxon>Pseudomonadota</taxon>
        <taxon>Gammaproteobacteria</taxon>
        <taxon>Pasteurellales</taxon>
        <taxon>Pasteurellaceae</taxon>
        <taxon>Mannheimia</taxon>
    </lineage>
</organism>
<gene>
    <name evidence="1" type="ORF">X808_6140</name>
</gene>
<dbReference type="Proteomes" id="UP000066995">
    <property type="component" value="Chromosome"/>
</dbReference>
<evidence type="ECO:0000313" key="2">
    <source>
        <dbReference type="Proteomes" id="UP000066995"/>
    </source>
</evidence>
<sequence>MKLLKPSVKKPQQPTILGLSEDEQYYCLVKNEAQKFHTFWQKKSNGIKISIQQFIEKVTANKPFVLVRTIPYQYIWRKTIFMSKNLDEAQLHQQVIQILKNEQPLAIELLNFDYQRLPSSNSNLDKIIIYAINKNYAKSLDQHNCILDCELHCYIRTIFYLNPQFNNKFPCFSFKQKIVHFTESELLFPQIEPEDCIYLSDLPFSDIDTPSDEAKQLYFLAFGASLWNGKVLI</sequence>
<dbReference type="OrthoDB" id="5674805at2"/>
<protein>
    <submittedName>
        <fullName evidence="1">Pilus protein ComA</fullName>
    </submittedName>
</protein>
<dbReference type="KEGG" id="mvi:X808_6140"/>
<evidence type="ECO:0000313" key="1">
    <source>
        <dbReference type="EMBL" id="AHG75137.1"/>
    </source>
</evidence>
<dbReference type="STRING" id="1433287.X808_6140"/>
<accession>W0QA11</accession>
<reference evidence="1 2" key="1">
    <citation type="submission" date="2013-12" db="EMBL/GenBank/DDBJ databases">
        <title>Annotation of the Mannheimia varigena USDA-ARS-USMARC-1296 complete genome.</title>
        <authorList>
            <person name="Harhay G.P."/>
            <person name="Clawson M.L."/>
            <person name="Murray R.W."/>
            <person name="Lubbers B.V."/>
            <person name="Heaton M.P."/>
            <person name="Chitko-Mckown C.G."/>
            <person name="Harhay D.M."/>
            <person name="Smith T.P.L."/>
        </authorList>
    </citation>
    <scope>NUCLEOTIDE SEQUENCE [LARGE SCALE GENOMIC DNA]</scope>
    <source>
        <strain evidence="1 2">USDA-ARS-USMARC-1296</strain>
    </source>
</reference>
<dbReference type="HOGENOM" id="CLU_107099_0_0_6"/>
<dbReference type="eggNOG" id="ENOG5030IFV">
    <property type="taxonomic scope" value="Bacteria"/>
</dbReference>
<dbReference type="EMBL" id="CP006943">
    <property type="protein sequence ID" value="AHG75137.1"/>
    <property type="molecule type" value="Genomic_DNA"/>
</dbReference>
<name>W0QA11_9PAST</name>
<proteinExistence type="predicted"/>
<keyword evidence="2" id="KW-1185">Reference proteome</keyword>
<dbReference type="PATRIC" id="fig|1433287.3.peg.610"/>
<dbReference type="AlphaFoldDB" id="W0QA11"/>
<dbReference type="RefSeq" id="WP_025216885.1">
    <property type="nucleotide sequence ID" value="NZ_CP006943.1"/>
</dbReference>